<keyword evidence="4" id="KW-0408">Iron</keyword>
<evidence type="ECO:0000256" key="2">
    <source>
        <dbReference type="ARBA" id="ARBA00022691"/>
    </source>
</evidence>
<comment type="cofactor">
    <cofactor evidence="1">
        <name>[4Fe-4S] cluster</name>
        <dbReference type="ChEBI" id="CHEBI:49883"/>
    </cofactor>
</comment>
<dbReference type="PANTHER" id="PTHR11228:SF7">
    <property type="entry name" value="PQQA PEPTIDE CYCLASE"/>
    <property type="match status" value="1"/>
</dbReference>
<dbReference type="SFLD" id="SFLDS00029">
    <property type="entry name" value="Radical_SAM"/>
    <property type="match status" value="1"/>
</dbReference>
<evidence type="ECO:0000313" key="7">
    <source>
        <dbReference type="EMBL" id="SEM14490.1"/>
    </source>
</evidence>
<dbReference type="Proteomes" id="UP000198744">
    <property type="component" value="Unassembled WGS sequence"/>
</dbReference>
<dbReference type="AlphaFoldDB" id="A0A1H7VZ61"/>
<sequence>MTASRCAIENPLKLVGGNYGGRKILTPFSQPFRKSGNLFTQMNRSLVKFSNVQMAEPRWGRFFGMTIRRAAPFPVFFFRRKLFGQKIPLLASFKLTYRCNLSCLACPFHRRAEEERAHMSWSMARASLDVLKHAGALIVVFEGGEPFLWRDGRHDLRDLIDYARRLFPRVAVTTNGTFPLDVPADVLWVSLDGLREVHNRLRSGSFDKVWANLRASRHRRLFVHFTINRENRRDIRPLLKQLQEIPAFRGMTVQLFYPYGQGEAPLALSERERRDVLEEVIEMKKQGLPILNSTGRLRAMIQNDWRCHDDILINVDPDGAITRGCYVKSRGRINCQECGFSPVSEASGALDLLLGSLKAGWSIFLK</sequence>
<proteinExistence type="predicted"/>
<organism evidence="7 8">
    <name type="scientific">Syntrophus gentianae</name>
    <dbReference type="NCBI Taxonomy" id="43775"/>
    <lineage>
        <taxon>Bacteria</taxon>
        <taxon>Pseudomonadati</taxon>
        <taxon>Thermodesulfobacteriota</taxon>
        <taxon>Syntrophia</taxon>
        <taxon>Syntrophales</taxon>
        <taxon>Syntrophaceae</taxon>
        <taxon>Syntrophus</taxon>
    </lineage>
</organism>
<dbReference type="Gene3D" id="3.20.20.70">
    <property type="entry name" value="Aldolase class I"/>
    <property type="match status" value="1"/>
</dbReference>
<evidence type="ECO:0000259" key="6">
    <source>
        <dbReference type="PROSITE" id="PS51918"/>
    </source>
</evidence>
<dbReference type="SFLD" id="SFLDG01067">
    <property type="entry name" value="SPASM/twitch_domain_containing"/>
    <property type="match status" value="1"/>
</dbReference>
<dbReference type="CDD" id="cd01335">
    <property type="entry name" value="Radical_SAM"/>
    <property type="match status" value="1"/>
</dbReference>
<dbReference type="STRING" id="43775.SAMN04489760_10559"/>
<accession>A0A1H7VZ61</accession>
<protein>
    <submittedName>
        <fullName evidence="7">Radical SAM superfamily enzyme, MoaA/NifB/PqqE/SkfB family</fullName>
    </submittedName>
</protein>
<evidence type="ECO:0000256" key="4">
    <source>
        <dbReference type="ARBA" id="ARBA00023004"/>
    </source>
</evidence>
<evidence type="ECO:0000313" key="8">
    <source>
        <dbReference type="Proteomes" id="UP000198744"/>
    </source>
</evidence>
<dbReference type="InterPro" id="IPR058240">
    <property type="entry name" value="rSAM_sf"/>
</dbReference>
<keyword evidence="5" id="KW-0411">Iron-sulfur</keyword>
<dbReference type="GO" id="GO:0046872">
    <property type="term" value="F:metal ion binding"/>
    <property type="evidence" value="ECO:0007669"/>
    <property type="project" value="UniProtKB-KW"/>
</dbReference>
<evidence type="ECO:0000256" key="3">
    <source>
        <dbReference type="ARBA" id="ARBA00022723"/>
    </source>
</evidence>
<reference evidence="7 8" key="1">
    <citation type="submission" date="2016-10" db="EMBL/GenBank/DDBJ databases">
        <authorList>
            <person name="de Groot N.N."/>
        </authorList>
    </citation>
    <scope>NUCLEOTIDE SEQUENCE [LARGE SCALE GENOMIC DNA]</scope>
    <source>
        <strain evidence="7 8">DSM 8423</strain>
    </source>
</reference>
<dbReference type="InterPro" id="IPR007197">
    <property type="entry name" value="rSAM"/>
</dbReference>
<dbReference type="GO" id="GO:0051536">
    <property type="term" value="F:iron-sulfur cluster binding"/>
    <property type="evidence" value="ECO:0007669"/>
    <property type="project" value="UniProtKB-KW"/>
</dbReference>
<dbReference type="PROSITE" id="PS51918">
    <property type="entry name" value="RADICAL_SAM"/>
    <property type="match status" value="1"/>
</dbReference>
<keyword evidence="3" id="KW-0479">Metal-binding</keyword>
<dbReference type="InterPro" id="IPR050377">
    <property type="entry name" value="Radical_SAM_PqqE_MftC-like"/>
</dbReference>
<dbReference type="InterPro" id="IPR013785">
    <property type="entry name" value="Aldolase_TIM"/>
</dbReference>
<name>A0A1H7VZ61_9BACT</name>
<feature type="domain" description="Radical SAM core" evidence="6">
    <location>
        <begin position="85"/>
        <end position="289"/>
    </location>
</feature>
<dbReference type="SUPFAM" id="SSF102114">
    <property type="entry name" value="Radical SAM enzymes"/>
    <property type="match status" value="1"/>
</dbReference>
<keyword evidence="8" id="KW-1185">Reference proteome</keyword>
<dbReference type="Pfam" id="PF04055">
    <property type="entry name" value="Radical_SAM"/>
    <property type="match status" value="1"/>
</dbReference>
<dbReference type="EMBL" id="FOBS01000005">
    <property type="protein sequence ID" value="SEM14490.1"/>
    <property type="molecule type" value="Genomic_DNA"/>
</dbReference>
<dbReference type="GO" id="GO:0003824">
    <property type="term" value="F:catalytic activity"/>
    <property type="evidence" value="ECO:0007669"/>
    <property type="project" value="InterPro"/>
</dbReference>
<evidence type="ECO:0000256" key="5">
    <source>
        <dbReference type="ARBA" id="ARBA00023014"/>
    </source>
</evidence>
<evidence type="ECO:0000256" key="1">
    <source>
        <dbReference type="ARBA" id="ARBA00001966"/>
    </source>
</evidence>
<dbReference type="PANTHER" id="PTHR11228">
    <property type="entry name" value="RADICAL SAM DOMAIN PROTEIN"/>
    <property type="match status" value="1"/>
</dbReference>
<keyword evidence="2" id="KW-0949">S-adenosyl-L-methionine</keyword>
<gene>
    <name evidence="7" type="ORF">SAMN04489760_10559</name>
</gene>